<sequence length="266" mass="29156">QSSYSPDNAILAVAGPILPEKIKELSIELSKTILRSPTSSARFPFTPVPPEEPTQIGYREKRVPFPTRLVYLNLAYHIPGLNSPDTPALDILANILGYGKTSRLYQGIIKKGLAYSIDASSYTPRYPGLFAVSCICAVEKVDEVQEAIRQEVERLTNGASTKEIFIAQKEIQSQLLFNLQTMEGRTSDLATSCFLTGNPLYSRIYLRSSAKVKKEGVIRVAQKYLHQDNLSVSMVGPASLFAESPAFAKATAGKPAEPETVSKTEL</sequence>
<dbReference type="AlphaFoldDB" id="A0A2G9YAQ8"/>
<dbReference type="InterPro" id="IPR050361">
    <property type="entry name" value="MPP/UQCRC_Complex"/>
</dbReference>
<dbReference type="Proteomes" id="UP000230392">
    <property type="component" value="Unassembled WGS sequence"/>
</dbReference>
<dbReference type="PANTHER" id="PTHR11851">
    <property type="entry name" value="METALLOPROTEASE"/>
    <property type="match status" value="1"/>
</dbReference>
<dbReference type="Gene3D" id="3.30.830.10">
    <property type="entry name" value="Metalloenzyme, LuxS/M16 peptidase-like"/>
    <property type="match status" value="1"/>
</dbReference>
<comment type="caution">
    <text evidence="3">The sequence shown here is derived from an EMBL/GenBank/DDBJ whole genome shotgun (WGS) entry which is preliminary data.</text>
</comment>
<evidence type="ECO:0000313" key="4">
    <source>
        <dbReference type="Proteomes" id="UP000230392"/>
    </source>
</evidence>
<dbReference type="Pfam" id="PF05193">
    <property type="entry name" value="Peptidase_M16_C"/>
    <property type="match status" value="1"/>
</dbReference>
<protein>
    <recommendedName>
        <fullName evidence="2">Peptidase M16 C-terminal domain-containing protein</fullName>
    </recommendedName>
</protein>
<evidence type="ECO:0000259" key="2">
    <source>
        <dbReference type="Pfam" id="PF05193"/>
    </source>
</evidence>
<feature type="non-terminal residue" evidence="3">
    <location>
        <position position="266"/>
    </location>
</feature>
<name>A0A2G9YAQ8_9BACT</name>
<gene>
    <name evidence="3" type="ORF">COX46_04940</name>
</gene>
<dbReference type="PANTHER" id="PTHR11851:SF49">
    <property type="entry name" value="MITOCHONDRIAL-PROCESSING PEPTIDASE SUBUNIT ALPHA"/>
    <property type="match status" value="1"/>
</dbReference>
<dbReference type="EMBL" id="PCRF01000241">
    <property type="protein sequence ID" value="PIP15823.1"/>
    <property type="molecule type" value="Genomic_DNA"/>
</dbReference>
<comment type="similarity">
    <text evidence="1">Belongs to the peptidase M16 family.</text>
</comment>
<proteinExistence type="inferred from homology"/>
<dbReference type="InterPro" id="IPR011249">
    <property type="entry name" value="Metalloenz_LuxS/M16"/>
</dbReference>
<accession>A0A2G9YAQ8</accession>
<feature type="domain" description="Peptidase M16 C-terminal" evidence="2">
    <location>
        <begin position="4"/>
        <end position="165"/>
    </location>
</feature>
<organism evidence="3 4">
    <name type="scientific">bacterium (Candidatus Ratteibacteria) CG23_combo_of_CG06-09_8_20_14_all_48_7</name>
    <dbReference type="NCBI Taxonomy" id="2014292"/>
    <lineage>
        <taxon>Bacteria</taxon>
        <taxon>Candidatus Ratteibacteria</taxon>
    </lineage>
</organism>
<dbReference type="InterPro" id="IPR007863">
    <property type="entry name" value="Peptidase_M16_C"/>
</dbReference>
<feature type="non-terminal residue" evidence="3">
    <location>
        <position position="1"/>
    </location>
</feature>
<evidence type="ECO:0000313" key="3">
    <source>
        <dbReference type="EMBL" id="PIP15823.1"/>
    </source>
</evidence>
<evidence type="ECO:0000256" key="1">
    <source>
        <dbReference type="ARBA" id="ARBA00007261"/>
    </source>
</evidence>
<reference evidence="3 4" key="1">
    <citation type="submission" date="2017-09" db="EMBL/GenBank/DDBJ databases">
        <title>Depth-based differentiation of microbial function through sediment-hosted aquifers and enrichment of novel symbionts in the deep terrestrial subsurface.</title>
        <authorList>
            <person name="Probst A.J."/>
            <person name="Ladd B."/>
            <person name="Jarett J.K."/>
            <person name="Geller-Mcgrath D.E."/>
            <person name="Sieber C.M."/>
            <person name="Emerson J.B."/>
            <person name="Anantharaman K."/>
            <person name="Thomas B.C."/>
            <person name="Malmstrom R."/>
            <person name="Stieglmeier M."/>
            <person name="Klingl A."/>
            <person name="Woyke T."/>
            <person name="Ryan C.M."/>
            <person name="Banfield J.F."/>
        </authorList>
    </citation>
    <scope>NUCLEOTIDE SEQUENCE [LARGE SCALE GENOMIC DNA]</scope>
    <source>
        <strain evidence="3">CG23_combo_of_CG06-09_8_20_14_all_48_7</strain>
    </source>
</reference>
<dbReference type="GO" id="GO:0046872">
    <property type="term" value="F:metal ion binding"/>
    <property type="evidence" value="ECO:0007669"/>
    <property type="project" value="InterPro"/>
</dbReference>
<dbReference type="SUPFAM" id="SSF63411">
    <property type="entry name" value="LuxS/MPP-like metallohydrolase"/>
    <property type="match status" value="1"/>
</dbReference>